<proteinExistence type="predicted"/>
<protein>
    <submittedName>
        <fullName evidence="2">SpoIVB peptidase</fullName>
        <ecNumber evidence="2">3.4.21.116</ecNumber>
    </submittedName>
</protein>
<dbReference type="InterPro" id="IPR001478">
    <property type="entry name" value="PDZ"/>
</dbReference>
<dbReference type="EC" id="3.4.21.116" evidence="2"/>
<dbReference type="SMART" id="SM00228">
    <property type="entry name" value="PDZ"/>
    <property type="match status" value="1"/>
</dbReference>
<name>A0A8J6TVT4_9FIRM</name>
<dbReference type="EMBL" id="JACRTL010000007">
    <property type="protein sequence ID" value="MBC8611698.1"/>
    <property type="molecule type" value="Genomic_DNA"/>
</dbReference>
<comment type="caution">
    <text evidence="2">The sequence shown here is derived from an EMBL/GenBank/DDBJ whole genome shotgun (WGS) entry which is preliminary data.</text>
</comment>
<organism evidence="2 3">
    <name type="scientific">Massiliimalia timonensis</name>
    <dbReference type="NCBI Taxonomy" id="1987501"/>
    <lineage>
        <taxon>Bacteria</taxon>
        <taxon>Bacillati</taxon>
        <taxon>Bacillota</taxon>
        <taxon>Clostridia</taxon>
        <taxon>Eubacteriales</taxon>
        <taxon>Oscillospiraceae</taxon>
        <taxon>Massiliimalia</taxon>
    </lineage>
</organism>
<evidence type="ECO:0000259" key="1">
    <source>
        <dbReference type="PROSITE" id="PS51494"/>
    </source>
</evidence>
<keyword evidence="2" id="KW-0378">Hydrolase</keyword>
<evidence type="ECO:0000313" key="2">
    <source>
        <dbReference type="EMBL" id="MBC8611698.1"/>
    </source>
</evidence>
<reference evidence="2" key="1">
    <citation type="submission" date="2020-08" db="EMBL/GenBank/DDBJ databases">
        <title>Genome public.</title>
        <authorList>
            <person name="Liu C."/>
            <person name="Sun Q."/>
        </authorList>
    </citation>
    <scope>NUCLEOTIDE SEQUENCE</scope>
    <source>
        <strain evidence="2">NSJ-15</strain>
    </source>
</reference>
<dbReference type="InterPro" id="IPR014219">
    <property type="entry name" value="SpoIVB"/>
</dbReference>
<sequence>MRNFIHKITAALAAMSVALFSGIIYLDGYLPDRYYTADTKSFSLAQSFLNTSYSGGKTSAVSQSGGTQNVSVDLLGIFPVKSVSVSQSQTPQLIASGNPFGVKMFTGGAIVVGFSDVRTDNGKVCPGKDAGLKAGDIILSVNKKEISYNEEVALIIKESKGEPVLIEAERNGKTMEFTVEPVKSAEDGSYKSGIWVRDSAAGIGTITFIDPSNGVFGGLGHAICDVDTGQIMPVGSGEVCDVTINSIKKGASGSPGELLGVFTTGEAIGTIVTNNETGIYGTLFQEHFTDKTYPMAFQQEVKKGKASILCKFQGNETQEYEIEITDIDYREDHKVKNMVIKVTDPELIKLTGGIVQGMSGTPILQNGKIVGAVTHVFVNDSTKGYGIFAENMYNQTKNLES</sequence>
<dbReference type="SUPFAM" id="SSF50494">
    <property type="entry name" value="Trypsin-like serine proteases"/>
    <property type="match status" value="1"/>
</dbReference>
<gene>
    <name evidence="2" type="primary">spoIVB</name>
    <name evidence="2" type="ORF">H8702_11415</name>
</gene>
<dbReference type="InterPro" id="IPR041489">
    <property type="entry name" value="PDZ_6"/>
</dbReference>
<dbReference type="InterPro" id="IPR036034">
    <property type="entry name" value="PDZ_sf"/>
</dbReference>
<accession>A0A8J6TVT4</accession>
<dbReference type="SUPFAM" id="SSF50156">
    <property type="entry name" value="PDZ domain-like"/>
    <property type="match status" value="1"/>
</dbReference>
<dbReference type="InterPro" id="IPR008763">
    <property type="entry name" value="Peptidase_S55"/>
</dbReference>
<dbReference type="GO" id="GO:0016787">
    <property type="term" value="F:hydrolase activity"/>
    <property type="evidence" value="ECO:0007669"/>
    <property type="project" value="UniProtKB-KW"/>
</dbReference>
<dbReference type="AlphaFoldDB" id="A0A8J6TVT4"/>
<evidence type="ECO:0000313" key="3">
    <source>
        <dbReference type="Proteomes" id="UP000632659"/>
    </source>
</evidence>
<dbReference type="InterPro" id="IPR009003">
    <property type="entry name" value="Peptidase_S1_PA"/>
</dbReference>
<dbReference type="PROSITE" id="PS51494">
    <property type="entry name" value="SPOIVB"/>
    <property type="match status" value="1"/>
</dbReference>
<dbReference type="RefSeq" id="WP_178085721.1">
    <property type="nucleotide sequence ID" value="NZ_JACRTL010000007.1"/>
</dbReference>
<dbReference type="Proteomes" id="UP000632659">
    <property type="component" value="Unassembled WGS sequence"/>
</dbReference>
<dbReference type="Pfam" id="PF05580">
    <property type="entry name" value="Peptidase_S55"/>
    <property type="match status" value="1"/>
</dbReference>
<dbReference type="Pfam" id="PF17820">
    <property type="entry name" value="PDZ_6"/>
    <property type="match status" value="1"/>
</dbReference>
<feature type="domain" description="Peptidase S55" evidence="1">
    <location>
        <begin position="173"/>
        <end position="401"/>
    </location>
</feature>
<keyword evidence="3" id="KW-1185">Reference proteome</keyword>
<dbReference type="NCBIfam" id="TIGR02860">
    <property type="entry name" value="spore_IV_B"/>
    <property type="match status" value="1"/>
</dbReference>
<dbReference type="Gene3D" id="2.30.42.10">
    <property type="match status" value="1"/>
</dbReference>